<accession>A0ABP0G7X5</accession>
<keyword evidence="2" id="KW-0349">Heme</keyword>
<dbReference type="PRINTS" id="PR00385">
    <property type="entry name" value="P450"/>
</dbReference>
<dbReference type="Gene3D" id="1.10.630.10">
    <property type="entry name" value="Cytochrome P450"/>
    <property type="match status" value="1"/>
</dbReference>
<dbReference type="PROSITE" id="PS00086">
    <property type="entry name" value="CYTOCHROME_P450"/>
    <property type="match status" value="1"/>
</dbReference>
<comment type="similarity">
    <text evidence="1 2">Belongs to the cytochrome P450 family.</text>
</comment>
<dbReference type="InterPro" id="IPR002401">
    <property type="entry name" value="Cyt_P450_E_grp-I"/>
</dbReference>
<evidence type="ECO:0000256" key="2">
    <source>
        <dbReference type="RuleBase" id="RU000461"/>
    </source>
</evidence>
<feature type="transmembrane region" description="Helical" evidence="3">
    <location>
        <begin position="12"/>
        <end position="35"/>
    </location>
</feature>
<dbReference type="InterPro" id="IPR001128">
    <property type="entry name" value="Cyt_P450"/>
</dbReference>
<gene>
    <name evidence="4" type="ORF">CVLEPA_LOCUS19006</name>
</gene>
<comment type="caution">
    <text evidence="4">The sequence shown here is derived from an EMBL/GenBank/DDBJ whole genome shotgun (WGS) entry which is preliminary data.</text>
</comment>
<protein>
    <recommendedName>
        <fullName evidence="6">Cytochrome P450</fullName>
    </recommendedName>
</protein>
<evidence type="ECO:0000256" key="3">
    <source>
        <dbReference type="SAM" id="Phobius"/>
    </source>
</evidence>
<dbReference type="PANTHER" id="PTHR24291:SF201">
    <property type="entry name" value="CYTOCHROME P450, FAMILY 4, SUBFAMILY B, POLYPEPTIDE 7"/>
    <property type="match status" value="1"/>
</dbReference>
<keyword evidence="3" id="KW-1133">Transmembrane helix</keyword>
<dbReference type="PRINTS" id="PR00463">
    <property type="entry name" value="EP450I"/>
</dbReference>
<evidence type="ECO:0000256" key="1">
    <source>
        <dbReference type="ARBA" id="ARBA00010617"/>
    </source>
</evidence>
<organism evidence="4 5">
    <name type="scientific">Clavelina lepadiformis</name>
    <name type="common">Light-bulb sea squirt</name>
    <name type="synonym">Ascidia lepadiformis</name>
    <dbReference type="NCBI Taxonomy" id="159417"/>
    <lineage>
        <taxon>Eukaryota</taxon>
        <taxon>Metazoa</taxon>
        <taxon>Chordata</taxon>
        <taxon>Tunicata</taxon>
        <taxon>Ascidiacea</taxon>
        <taxon>Aplousobranchia</taxon>
        <taxon>Clavelinidae</taxon>
        <taxon>Clavelina</taxon>
    </lineage>
</organism>
<dbReference type="Pfam" id="PF00067">
    <property type="entry name" value="p450"/>
    <property type="match status" value="1"/>
</dbReference>
<keyword evidence="2" id="KW-0560">Oxidoreductase</keyword>
<keyword evidence="3" id="KW-0812">Transmembrane</keyword>
<dbReference type="InterPro" id="IPR017972">
    <property type="entry name" value="Cyt_P450_CS"/>
</dbReference>
<proteinExistence type="inferred from homology"/>
<keyword evidence="3" id="KW-0472">Membrane</keyword>
<evidence type="ECO:0008006" key="6">
    <source>
        <dbReference type="Google" id="ProtNLM"/>
    </source>
</evidence>
<dbReference type="PANTHER" id="PTHR24291">
    <property type="entry name" value="CYTOCHROME P450 FAMILY 4"/>
    <property type="match status" value="1"/>
</dbReference>
<keyword evidence="2" id="KW-0408">Iron</keyword>
<name>A0ABP0G7X5_CLALP</name>
<dbReference type="InterPro" id="IPR036396">
    <property type="entry name" value="Cyt_P450_sf"/>
</dbReference>
<dbReference type="InterPro" id="IPR050196">
    <property type="entry name" value="Cytochrome_P450_Monoox"/>
</dbReference>
<dbReference type="SUPFAM" id="SSF48264">
    <property type="entry name" value="Cytochrome P450"/>
    <property type="match status" value="1"/>
</dbReference>
<keyword evidence="2" id="KW-0503">Monooxygenase</keyword>
<dbReference type="CDD" id="cd20659">
    <property type="entry name" value="CYP4B_4F-like"/>
    <property type="match status" value="1"/>
</dbReference>
<keyword evidence="2" id="KW-0479">Metal-binding</keyword>
<evidence type="ECO:0000313" key="4">
    <source>
        <dbReference type="EMBL" id="CAK8686973.1"/>
    </source>
</evidence>
<evidence type="ECO:0000313" key="5">
    <source>
        <dbReference type="Proteomes" id="UP001642483"/>
    </source>
</evidence>
<dbReference type="Proteomes" id="UP001642483">
    <property type="component" value="Unassembled WGS sequence"/>
</dbReference>
<reference evidence="4 5" key="1">
    <citation type="submission" date="2024-02" db="EMBL/GenBank/DDBJ databases">
        <authorList>
            <person name="Daric V."/>
            <person name="Darras S."/>
        </authorList>
    </citation>
    <scope>NUCLEOTIDE SEQUENCE [LARGE SCALE GENOMIC DNA]</scope>
</reference>
<keyword evidence="5" id="KW-1185">Reference proteome</keyword>
<dbReference type="EMBL" id="CAWYQH010000103">
    <property type="protein sequence ID" value="CAK8686973.1"/>
    <property type="molecule type" value="Genomic_DNA"/>
</dbReference>
<sequence length="539" mass="62311">MQDLKSLMVSMGQGWMSSFLAIHIVLTVASVYILWKITAPFIESYHKAADMDLIAKCPNRHWFYGHIRAFGKTSHERLMCAVRFTSSFPTLLNYWAGPCQSTMFMFHKDPAVALLNSGAPKDNFAYSFIRPWLGDGLLTSKGKKWQRNRHLLTPAFHFSVLKPYVTVYNDSCRIMLDKWENSCGKPLEITDDVSLMTLDSMLQCAMSAKTECQTMRETHPYIRAIRQISACVQKRFVNPLFILDWFYYLSPTGRKFKKALKEVHAEAEKIIKGRKRVLEETEISGSERENGEQIFKYRGKNSLDFLDILLQTRDEDGKGLSDREIRDEVDTFLFEGHDTTSSGIAWSLYNLAKYPALQEKCRSEVLSVVGTKEDVVWEDLAKLTYLTMFIKEDMRLYPPVPMIGRRLENSLPIRSKLHSPQETKIPSGVNVALSIFMLHRHQQVWENPMEFNPERFTKENCAKRNPYEYLPFSAGPRNCIGQNFAMNEMKVVLARTLRRFELYLDGETPEPRLNARFVMHSQDGIKIKVRPAKDTCIKE</sequence>